<proteinExistence type="predicted"/>
<feature type="region of interest" description="Disordered" evidence="1">
    <location>
        <begin position="100"/>
        <end position="127"/>
    </location>
</feature>
<protein>
    <submittedName>
        <fullName evidence="2">Uncharacterized protein</fullName>
    </submittedName>
</protein>
<gene>
    <name evidence="2" type="ORF">BN9_040720</name>
</gene>
<feature type="compositionally biased region" description="Low complexity" evidence="1">
    <location>
        <begin position="107"/>
        <end position="116"/>
    </location>
</feature>
<dbReference type="Proteomes" id="UP000053237">
    <property type="component" value="Unassembled WGS sequence"/>
</dbReference>
<dbReference type="EMBL" id="CAIX01000046">
    <property type="protein sequence ID" value="CCI43288.1"/>
    <property type="molecule type" value="Genomic_DNA"/>
</dbReference>
<evidence type="ECO:0000313" key="2">
    <source>
        <dbReference type="EMBL" id="CCI43288.1"/>
    </source>
</evidence>
<keyword evidence="3" id="KW-1185">Reference proteome</keyword>
<dbReference type="AlphaFoldDB" id="A0A024G957"/>
<organism evidence="2 3">
    <name type="scientific">Albugo candida</name>
    <dbReference type="NCBI Taxonomy" id="65357"/>
    <lineage>
        <taxon>Eukaryota</taxon>
        <taxon>Sar</taxon>
        <taxon>Stramenopiles</taxon>
        <taxon>Oomycota</taxon>
        <taxon>Peronosporomycetes</taxon>
        <taxon>Albuginales</taxon>
        <taxon>Albuginaceae</taxon>
        <taxon>Albugo</taxon>
    </lineage>
</organism>
<name>A0A024G957_9STRA</name>
<dbReference type="OrthoDB" id="2535391at2759"/>
<sequence>MHIGVDVVSICNRFVYPMMIRVIVIALMEEVVEDQKNFEAQHGEKYIQLKNYTDQIEAELGEIRSKMESLTSSNEELREAYREKARKCRNWEKMCKALKAQHTTRGAPSPSSSSASMGHTMRPESNAYGTLPAQFARSISRPLSYTSEKSPGMLLRPQVAPLRRPETPNIVRQRPNRPILERVPRTNSAYQQPHSVPISRLHVVRPKTPIQLTQRSAFVQKRLVFKSNLLNAKLQKYTKIK</sequence>
<reference evidence="2 3" key="1">
    <citation type="submission" date="2012-05" db="EMBL/GenBank/DDBJ databases">
        <title>Recombination and specialization in a pathogen metapopulation.</title>
        <authorList>
            <person name="Gardiner A."/>
            <person name="Kemen E."/>
            <person name="Schultz-Larsen T."/>
            <person name="MacLean D."/>
            <person name="Van Oosterhout C."/>
            <person name="Jones J.D.G."/>
        </authorList>
    </citation>
    <scope>NUCLEOTIDE SEQUENCE [LARGE SCALE GENOMIC DNA]</scope>
    <source>
        <strain evidence="2 3">Ac Nc2</strain>
    </source>
</reference>
<comment type="caution">
    <text evidence="2">The sequence shown here is derived from an EMBL/GenBank/DDBJ whole genome shotgun (WGS) entry which is preliminary data.</text>
</comment>
<evidence type="ECO:0000313" key="3">
    <source>
        <dbReference type="Proteomes" id="UP000053237"/>
    </source>
</evidence>
<dbReference type="InParanoid" id="A0A024G957"/>
<evidence type="ECO:0000256" key="1">
    <source>
        <dbReference type="SAM" id="MobiDB-lite"/>
    </source>
</evidence>
<accession>A0A024G957</accession>